<keyword evidence="1" id="KW-0560">Oxidoreductase</keyword>
<gene>
    <name evidence="3" type="ORF">PhCBS80983_g06062</name>
</gene>
<dbReference type="InterPro" id="IPR050791">
    <property type="entry name" value="Aldo-Keto_reductase"/>
</dbReference>
<dbReference type="GO" id="GO:0016491">
    <property type="term" value="F:oxidoreductase activity"/>
    <property type="evidence" value="ECO:0007669"/>
    <property type="project" value="UniProtKB-KW"/>
</dbReference>
<comment type="caution">
    <text evidence="3">The sequence shown here is derived from an EMBL/GenBank/DDBJ whole genome shotgun (WGS) entry which is preliminary data.</text>
</comment>
<evidence type="ECO:0000313" key="4">
    <source>
        <dbReference type="Proteomes" id="UP000318582"/>
    </source>
</evidence>
<dbReference type="InterPro" id="IPR023210">
    <property type="entry name" value="NADP_OxRdtase_dom"/>
</dbReference>
<dbReference type="Proteomes" id="UP000318582">
    <property type="component" value="Unassembled WGS sequence"/>
</dbReference>
<sequence length="337" mass="36677">MSFVTSKPVGATGFGLMGFTWRPVQTPDEQAFATMKEALAHGANFWNGGEFYGSPEPELNLKLIQRYFATNPADAEKVVLSIKGGLDLQTLAPRGAPADIRRSIDNVLEHLQGSKYLDIFQCARVDPAVPIEETIAEIATYVKAGKIGGIGLSEVSAETIRRAHEVHPIATVEVEFSLWSTEILDNGVAKTCAELGIPIVAYSPLGRGFLTGQIKKPEDIPEGDFRRYLDRFQPENFAKNMDLLHAVEDFAAKKVGPDGKPVTPAQLALAWIHAQSGQNGLPVIIPIPGATTATRVAENMARVELSSEEKADIDEILRSSVVVGGRYNRHMEALLFQ</sequence>
<dbReference type="EMBL" id="QEAQ01000174">
    <property type="protein sequence ID" value="TPX54032.1"/>
    <property type="molecule type" value="Genomic_DNA"/>
</dbReference>
<dbReference type="Gene3D" id="3.20.20.100">
    <property type="entry name" value="NADP-dependent oxidoreductase domain"/>
    <property type="match status" value="1"/>
</dbReference>
<dbReference type="Pfam" id="PF00248">
    <property type="entry name" value="Aldo_ket_red"/>
    <property type="match status" value="1"/>
</dbReference>
<dbReference type="AlphaFoldDB" id="A0A507DS03"/>
<dbReference type="STRING" id="109895.A0A507DS03"/>
<feature type="domain" description="NADP-dependent oxidoreductase" evidence="2">
    <location>
        <begin position="13"/>
        <end position="317"/>
    </location>
</feature>
<dbReference type="PANTHER" id="PTHR43625">
    <property type="entry name" value="AFLATOXIN B1 ALDEHYDE REDUCTASE"/>
    <property type="match status" value="1"/>
</dbReference>
<dbReference type="InterPro" id="IPR036812">
    <property type="entry name" value="NAD(P)_OxRdtase_dom_sf"/>
</dbReference>
<proteinExistence type="predicted"/>
<accession>A0A507DS03</accession>
<reference evidence="3 4" key="1">
    <citation type="journal article" date="2019" name="Sci. Rep.">
        <title>Comparative genomics of chytrid fungi reveal insights into the obligate biotrophic and pathogenic lifestyle of Synchytrium endobioticum.</title>
        <authorList>
            <person name="van de Vossenberg B.T.L.H."/>
            <person name="Warris S."/>
            <person name="Nguyen H.D.T."/>
            <person name="van Gent-Pelzer M.P.E."/>
            <person name="Joly D.L."/>
            <person name="van de Geest H.C."/>
            <person name="Bonants P.J.M."/>
            <person name="Smith D.S."/>
            <person name="Levesque C.A."/>
            <person name="van der Lee T.A.J."/>
        </authorList>
    </citation>
    <scope>NUCLEOTIDE SEQUENCE [LARGE SCALE GENOMIC DNA]</scope>
    <source>
        <strain evidence="3 4">CBS 809.83</strain>
    </source>
</reference>
<dbReference type="CDD" id="cd19077">
    <property type="entry name" value="AKR_AKR8A1-2"/>
    <property type="match status" value="1"/>
</dbReference>
<organism evidence="3 4">
    <name type="scientific">Powellomyces hirtus</name>
    <dbReference type="NCBI Taxonomy" id="109895"/>
    <lineage>
        <taxon>Eukaryota</taxon>
        <taxon>Fungi</taxon>
        <taxon>Fungi incertae sedis</taxon>
        <taxon>Chytridiomycota</taxon>
        <taxon>Chytridiomycota incertae sedis</taxon>
        <taxon>Chytridiomycetes</taxon>
        <taxon>Spizellomycetales</taxon>
        <taxon>Powellomycetaceae</taxon>
        <taxon>Powellomyces</taxon>
    </lineage>
</organism>
<protein>
    <recommendedName>
        <fullName evidence="2">NADP-dependent oxidoreductase domain-containing protein</fullName>
    </recommendedName>
</protein>
<name>A0A507DS03_9FUNG</name>
<keyword evidence="4" id="KW-1185">Reference proteome</keyword>
<evidence type="ECO:0000259" key="2">
    <source>
        <dbReference type="Pfam" id="PF00248"/>
    </source>
</evidence>
<dbReference type="GO" id="GO:0005737">
    <property type="term" value="C:cytoplasm"/>
    <property type="evidence" value="ECO:0007669"/>
    <property type="project" value="TreeGrafter"/>
</dbReference>
<evidence type="ECO:0000256" key="1">
    <source>
        <dbReference type="ARBA" id="ARBA00023002"/>
    </source>
</evidence>
<dbReference type="SUPFAM" id="SSF51430">
    <property type="entry name" value="NAD(P)-linked oxidoreductase"/>
    <property type="match status" value="1"/>
</dbReference>
<dbReference type="PANTHER" id="PTHR43625:SF78">
    <property type="entry name" value="PYRIDOXAL REDUCTASE-RELATED"/>
    <property type="match status" value="1"/>
</dbReference>
<evidence type="ECO:0000313" key="3">
    <source>
        <dbReference type="EMBL" id="TPX54032.1"/>
    </source>
</evidence>